<accession>A0ABW1JMX3</accession>
<proteinExistence type="predicted"/>
<dbReference type="Gene3D" id="3.40.50.1820">
    <property type="entry name" value="alpha/beta hydrolase"/>
    <property type="match status" value="1"/>
</dbReference>
<keyword evidence="1" id="KW-0378">Hydrolase</keyword>
<comment type="caution">
    <text evidence="1">The sequence shown here is derived from an EMBL/GenBank/DDBJ whole genome shotgun (WGS) entry which is preliminary data.</text>
</comment>
<dbReference type="RefSeq" id="WP_378601103.1">
    <property type="nucleotide sequence ID" value="NZ_JBHSQN010000002.1"/>
</dbReference>
<name>A0ABW1JMX3_9NOCA</name>
<keyword evidence="2" id="KW-1185">Reference proteome</keyword>
<evidence type="ECO:0000313" key="2">
    <source>
        <dbReference type="Proteomes" id="UP001596223"/>
    </source>
</evidence>
<dbReference type="InterPro" id="IPR029058">
    <property type="entry name" value="AB_hydrolase_fold"/>
</dbReference>
<dbReference type="EMBL" id="JBHSQN010000002">
    <property type="protein sequence ID" value="MFC6010754.1"/>
    <property type="molecule type" value="Genomic_DNA"/>
</dbReference>
<organism evidence="1 2">
    <name type="scientific">Nocardia lasii</name>
    <dbReference type="NCBI Taxonomy" id="1616107"/>
    <lineage>
        <taxon>Bacteria</taxon>
        <taxon>Bacillati</taxon>
        <taxon>Actinomycetota</taxon>
        <taxon>Actinomycetes</taxon>
        <taxon>Mycobacteriales</taxon>
        <taxon>Nocardiaceae</taxon>
        <taxon>Nocardia</taxon>
    </lineage>
</organism>
<sequence>MTPKLPGVRAPGLPLLTTEYARAAGEFGVLAATWPALAAAPTGAGQPVLVLPGLSAVDLHTAPLRLFLRSLGYPVYRWGLGPNIGPTRRILDGMRTRLDEIAETHGEPVSVIGWSLGGIFARRLARETPEVVRQVITLGSPIKLARHRQSNARHLYRLFDRWHTQALTLPLEEGEGPLPVPSSALYSRLDGIVAWQVCRDQPGAAAENIEVLCSHLGFPNNLASMWLIADRLSQPAGELAPFVPPAWLRFAYPGS</sequence>
<evidence type="ECO:0000313" key="1">
    <source>
        <dbReference type="EMBL" id="MFC6010754.1"/>
    </source>
</evidence>
<dbReference type="Proteomes" id="UP001596223">
    <property type="component" value="Unassembled WGS sequence"/>
</dbReference>
<reference evidence="2" key="1">
    <citation type="journal article" date="2019" name="Int. J. Syst. Evol. Microbiol.">
        <title>The Global Catalogue of Microorganisms (GCM) 10K type strain sequencing project: providing services to taxonomists for standard genome sequencing and annotation.</title>
        <authorList>
            <consortium name="The Broad Institute Genomics Platform"/>
            <consortium name="The Broad Institute Genome Sequencing Center for Infectious Disease"/>
            <person name="Wu L."/>
            <person name="Ma J."/>
        </authorList>
    </citation>
    <scope>NUCLEOTIDE SEQUENCE [LARGE SCALE GENOMIC DNA]</scope>
    <source>
        <strain evidence="2">CCUG 36956</strain>
    </source>
</reference>
<dbReference type="GO" id="GO:0016787">
    <property type="term" value="F:hydrolase activity"/>
    <property type="evidence" value="ECO:0007669"/>
    <property type="project" value="UniProtKB-KW"/>
</dbReference>
<gene>
    <name evidence="1" type="ORF">ACFP3H_06790</name>
</gene>
<dbReference type="SUPFAM" id="SSF53474">
    <property type="entry name" value="alpha/beta-Hydrolases"/>
    <property type="match status" value="1"/>
</dbReference>
<protein>
    <submittedName>
        <fullName evidence="1">Alpha/beta hydrolase</fullName>
    </submittedName>
</protein>